<dbReference type="PANTHER" id="PTHR43968">
    <property type="match status" value="1"/>
</dbReference>
<dbReference type="Pfam" id="PF14497">
    <property type="entry name" value="GST_C_3"/>
    <property type="match status" value="1"/>
</dbReference>
<dbReference type="InterPro" id="IPR050983">
    <property type="entry name" value="GST_Omega/HSP26"/>
</dbReference>
<sequence>MSLTVYGVPLSPYVRKLRLCLAEKELDYQLVIVLPFDQPTWFKDFNPLGRIPAIKDGDLTLADSSVICQYLEEKYRDLTPLLGKTAEQHAKVRWLEKYADYELAPLTTFAIFQQRIINPSMDNPCDENIVISALNEKLPIYFNYLEKILGNAEFFVGDTLSLADLAFASQMVNMEHAGELLDAQRWPNLAALYMRIKARPSMENLWQGEQKILSSIKRVNP</sequence>
<dbReference type="Proteomes" id="UP000278035">
    <property type="component" value="Chromosome"/>
</dbReference>
<dbReference type="RefSeq" id="WP_124728966.1">
    <property type="nucleotide sequence ID" value="NZ_CBCSKC010000002.1"/>
</dbReference>
<dbReference type="SFLD" id="SFLDG00358">
    <property type="entry name" value="Main_(cytGST)"/>
    <property type="match status" value="1"/>
</dbReference>
<accession>A0A3G8LNG0</accession>
<dbReference type="InterPro" id="IPR010987">
    <property type="entry name" value="Glutathione-S-Trfase_C-like"/>
</dbReference>
<dbReference type="GO" id="GO:0005737">
    <property type="term" value="C:cytoplasm"/>
    <property type="evidence" value="ECO:0007669"/>
    <property type="project" value="TreeGrafter"/>
</dbReference>
<gene>
    <name evidence="3" type="ORF">EGC82_00140</name>
</gene>
<dbReference type="SUPFAM" id="SSF47616">
    <property type="entry name" value="GST C-terminal domain-like"/>
    <property type="match status" value="1"/>
</dbReference>
<keyword evidence="3" id="KW-0808">Transferase</keyword>
<dbReference type="InterPro" id="IPR004046">
    <property type="entry name" value="GST_C"/>
</dbReference>
<dbReference type="InterPro" id="IPR004045">
    <property type="entry name" value="Glutathione_S-Trfase_N"/>
</dbReference>
<dbReference type="KEGG" id="slj:EGC82_00140"/>
<dbReference type="Gene3D" id="3.40.30.10">
    <property type="entry name" value="Glutaredoxin"/>
    <property type="match status" value="1"/>
</dbReference>
<dbReference type="SFLD" id="SFLDS00019">
    <property type="entry name" value="Glutathione_Transferase_(cytos"/>
    <property type="match status" value="1"/>
</dbReference>
<dbReference type="Pfam" id="PF13417">
    <property type="entry name" value="GST_N_3"/>
    <property type="match status" value="1"/>
</dbReference>
<reference evidence="4" key="1">
    <citation type="submission" date="2018-11" db="EMBL/GenBank/DDBJ databases">
        <title>Shewanella sp. M2.</title>
        <authorList>
            <person name="Hwang Y.J."/>
            <person name="Hwang C.Y."/>
        </authorList>
    </citation>
    <scope>NUCLEOTIDE SEQUENCE [LARGE SCALE GENOMIC DNA]</scope>
    <source>
        <strain evidence="4">LMG 19866</strain>
    </source>
</reference>
<dbReference type="GO" id="GO:0016740">
    <property type="term" value="F:transferase activity"/>
    <property type="evidence" value="ECO:0007669"/>
    <property type="project" value="UniProtKB-KW"/>
</dbReference>
<keyword evidence="4" id="KW-1185">Reference proteome</keyword>
<feature type="domain" description="GST N-terminal" evidence="1">
    <location>
        <begin position="1"/>
        <end position="79"/>
    </location>
</feature>
<evidence type="ECO:0000259" key="1">
    <source>
        <dbReference type="PROSITE" id="PS50404"/>
    </source>
</evidence>
<dbReference type="AlphaFoldDB" id="A0A3G8LNG0"/>
<name>A0A3G8LNG0_9GAMM</name>
<evidence type="ECO:0000313" key="3">
    <source>
        <dbReference type="EMBL" id="AZG71313.1"/>
    </source>
</evidence>
<proteinExistence type="predicted"/>
<dbReference type="InterPro" id="IPR040079">
    <property type="entry name" value="Glutathione_S-Trfase"/>
</dbReference>
<dbReference type="OrthoDB" id="6258999at2"/>
<organism evidence="3 4">
    <name type="scientific">Shewanella livingstonensis</name>
    <dbReference type="NCBI Taxonomy" id="150120"/>
    <lineage>
        <taxon>Bacteria</taxon>
        <taxon>Pseudomonadati</taxon>
        <taxon>Pseudomonadota</taxon>
        <taxon>Gammaproteobacteria</taxon>
        <taxon>Alteromonadales</taxon>
        <taxon>Shewanellaceae</taxon>
        <taxon>Shewanella</taxon>
    </lineage>
</organism>
<dbReference type="SUPFAM" id="SSF52833">
    <property type="entry name" value="Thioredoxin-like"/>
    <property type="match status" value="1"/>
</dbReference>
<dbReference type="InterPro" id="IPR036249">
    <property type="entry name" value="Thioredoxin-like_sf"/>
</dbReference>
<dbReference type="PROSITE" id="PS50405">
    <property type="entry name" value="GST_CTER"/>
    <property type="match status" value="1"/>
</dbReference>
<dbReference type="CDD" id="cd00299">
    <property type="entry name" value="GST_C_family"/>
    <property type="match status" value="1"/>
</dbReference>
<protein>
    <submittedName>
        <fullName evidence="3">Glutathione S-transferase family protein</fullName>
    </submittedName>
</protein>
<dbReference type="EMBL" id="CP034015">
    <property type="protein sequence ID" value="AZG71313.1"/>
    <property type="molecule type" value="Genomic_DNA"/>
</dbReference>
<dbReference type="PROSITE" id="PS50404">
    <property type="entry name" value="GST_NTER"/>
    <property type="match status" value="1"/>
</dbReference>
<dbReference type="PANTHER" id="PTHR43968:SF6">
    <property type="entry name" value="GLUTATHIONE S-TRANSFERASE OMEGA"/>
    <property type="match status" value="1"/>
</dbReference>
<dbReference type="InterPro" id="IPR036282">
    <property type="entry name" value="Glutathione-S-Trfase_C_sf"/>
</dbReference>
<evidence type="ECO:0000259" key="2">
    <source>
        <dbReference type="PROSITE" id="PS50405"/>
    </source>
</evidence>
<evidence type="ECO:0000313" key="4">
    <source>
        <dbReference type="Proteomes" id="UP000278035"/>
    </source>
</evidence>
<dbReference type="Gene3D" id="1.20.1050.10">
    <property type="match status" value="1"/>
</dbReference>
<feature type="domain" description="GST C-terminal" evidence="2">
    <location>
        <begin position="85"/>
        <end position="221"/>
    </location>
</feature>